<name>A0ABS1LNU5_9MICO</name>
<comment type="caution">
    <text evidence="4">The sequence shown here is derived from an EMBL/GenBank/DDBJ whole genome shotgun (WGS) entry which is preliminary data.</text>
</comment>
<dbReference type="Pfam" id="PF05949">
    <property type="entry name" value="DUF881"/>
    <property type="match status" value="1"/>
</dbReference>
<evidence type="ECO:0000313" key="5">
    <source>
        <dbReference type="Proteomes" id="UP000675409"/>
    </source>
</evidence>
<keyword evidence="3" id="KW-1133">Transmembrane helix</keyword>
<feature type="compositionally biased region" description="Low complexity" evidence="2">
    <location>
        <begin position="275"/>
        <end position="295"/>
    </location>
</feature>
<keyword evidence="5" id="KW-1185">Reference proteome</keyword>
<dbReference type="EMBL" id="JABBYC010000034">
    <property type="protein sequence ID" value="MBL0887728.1"/>
    <property type="molecule type" value="Genomic_DNA"/>
</dbReference>
<reference evidence="4 5" key="1">
    <citation type="journal article" date="2021" name="Arch. Microbiol.">
        <title>Myceligenerans indicum sp. nov., an actinobacterium isolated from mangrove sediment of Sundarbans, India.</title>
        <authorList>
            <person name="Asha K."/>
            <person name="Bhadury P."/>
        </authorList>
    </citation>
    <scope>NUCLEOTIDE SEQUENCE [LARGE SCALE GENOMIC DNA]</scope>
    <source>
        <strain evidence="4 5">I2</strain>
    </source>
</reference>
<evidence type="ECO:0000313" key="4">
    <source>
        <dbReference type="EMBL" id="MBL0887728.1"/>
    </source>
</evidence>
<dbReference type="RefSeq" id="WP_201849148.1">
    <property type="nucleotide sequence ID" value="NZ_JABBYC010000034.1"/>
</dbReference>
<dbReference type="PANTHER" id="PTHR37313:SF1">
    <property type="entry name" value="UPF0749 PROTEIN RV1823"/>
    <property type="match status" value="1"/>
</dbReference>
<keyword evidence="3" id="KW-0472">Membrane</keyword>
<accession>A0ABS1LNU5</accession>
<proteinExistence type="inferred from homology"/>
<evidence type="ECO:0000256" key="3">
    <source>
        <dbReference type="SAM" id="Phobius"/>
    </source>
</evidence>
<dbReference type="PANTHER" id="PTHR37313">
    <property type="entry name" value="UPF0749 PROTEIN RV1825"/>
    <property type="match status" value="1"/>
</dbReference>
<comment type="similarity">
    <text evidence="1">Belongs to the UPF0749 family.</text>
</comment>
<gene>
    <name evidence="4" type="ORF">HGK34_15820</name>
</gene>
<keyword evidence="3" id="KW-0812">Transmembrane</keyword>
<sequence length="315" mass="32709">MKQTVPEPGRRPDASMTLLNEVMRRPLDPGYADAARRRARRAAAGEPTEPRVPALVVAMLVAVGLGLVVTVAVVHLRAPQPAVTQARSVLADQVAERSMQVEELTDRSVALAAEVDRLERAGTLPSSLRETNDLDKLANGTTAVSGPGVVITLTDGGLAGDDRDQRVWDTDLQFVVNALWASGAEAVAVGGERLTAVSAIRSAGDAILVDLQPLNGPSYQVEAIGDTEDLQVEFARSSGPAFLQVLTTHGIESSVQGADELSLPAGRPQTLRFATSPATDTGSPGPTGTPGETSSRAPDPGTGGNDQDDTAKDGA</sequence>
<dbReference type="Gene3D" id="3.30.70.1880">
    <property type="entry name" value="Protein of unknown function DUF881"/>
    <property type="match status" value="1"/>
</dbReference>
<dbReference type="InterPro" id="IPR010273">
    <property type="entry name" value="DUF881"/>
</dbReference>
<evidence type="ECO:0000256" key="1">
    <source>
        <dbReference type="ARBA" id="ARBA00009108"/>
    </source>
</evidence>
<organism evidence="4 5">
    <name type="scientific">Myceligenerans indicum</name>
    <dbReference type="NCBI Taxonomy" id="2593663"/>
    <lineage>
        <taxon>Bacteria</taxon>
        <taxon>Bacillati</taxon>
        <taxon>Actinomycetota</taxon>
        <taxon>Actinomycetes</taxon>
        <taxon>Micrococcales</taxon>
        <taxon>Promicromonosporaceae</taxon>
        <taxon>Myceligenerans</taxon>
    </lineage>
</organism>
<feature type="transmembrane region" description="Helical" evidence="3">
    <location>
        <begin position="54"/>
        <end position="76"/>
    </location>
</feature>
<evidence type="ECO:0000256" key="2">
    <source>
        <dbReference type="SAM" id="MobiDB-lite"/>
    </source>
</evidence>
<dbReference type="Proteomes" id="UP000675409">
    <property type="component" value="Unassembled WGS sequence"/>
</dbReference>
<feature type="region of interest" description="Disordered" evidence="2">
    <location>
        <begin position="270"/>
        <end position="315"/>
    </location>
</feature>
<protein>
    <submittedName>
        <fullName evidence="4">DUF881 domain-containing protein</fullName>
    </submittedName>
</protein>